<dbReference type="Proteomes" id="UP001249851">
    <property type="component" value="Unassembled WGS sequence"/>
</dbReference>
<name>A0AAD9Q6K7_ACRCE</name>
<reference evidence="2" key="1">
    <citation type="journal article" date="2023" name="G3 (Bethesda)">
        <title>Whole genome assembly and annotation of the endangered Caribbean coral Acropora cervicornis.</title>
        <authorList>
            <person name="Selwyn J.D."/>
            <person name="Vollmer S.V."/>
        </authorList>
    </citation>
    <scope>NUCLEOTIDE SEQUENCE</scope>
    <source>
        <strain evidence="2">K2</strain>
    </source>
</reference>
<keyword evidence="3" id="KW-1185">Reference proteome</keyword>
<evidence type="ECO:0000256" key="1">
    <source>
        <dbReference type="SAM" id="MobiDB-lite"/>
    </source>
</evidence>
<accession>A0AAD9Q6K7</accession>
<evidence type="ECO:0000313" key="2">
    <source>
        <dbReference type="EMBL" id="KAK2555698.1"/>
    </source>
</evidence>
<dbReference type="AlphaFoldDB" id="A0AAD9Q6K7"/>
<feature type="region of interest" description="Disordered" evidence="1">
    <location>
        <begin position="56"/>
        <end position="86"/>
    </location>
</feature>
<protein>
    <submittedName>
        <fullName evidence="2">Uncharacterized protein</fullName>
    </submittedName>
</protein>
<evidence type="ECO:0000313" key="3">
    <source>
        <dbReference type="Proteomes" id="UP001249851"/>
    </source>
</evidence>
<dbReference type="EMBL" id="JARQWQ010000061">
    <property type="protein sequence ID" value="KAK2555698.1"/>
    <property type="molecule type" value="Genomic_DNA"/>
</dbReference>
<comment type="caution">
    <text evidence="2">The sequence shown here is derived from an EMBL/GenBank/DDBJ whole genome shotgun (WGS) entry which is preliminary data.</text>
</comment>
<organism evidence="2 3">
    <name type="scientific">Acropora cervicornis</name>
    <name type="common">Staghorn coral</name>
    <dbReference type="NCBI Taxonomy" id="6130"/>
    <lineage>
        <taxon>Eukaryota</taxon>
        <taxon>Metazoa</taxon>
        <taxon>Cnidaria</taxon>
        <taxon>Anthozoa</taxon>
        <taxon>Hexacorallia</taxon>
        <taxon>Scleractinia</taxon>
        <taxon>Astrocoeniina</taxon>
        <taxon>Acroporidae</taxon>
        <taxon>Acropora</taxon>
    </lineage>
</organism>
<reference evidence="2" key="2">
    <citation type="journal article" date="2023" name="Science">
        <title>Genomic signatures of disease resistance in endangered staghorn corals.</title>
        <authorList>
            <person name="Vollmer S.V."/>
            <person name="Selwyn J.D."/>
            <person name="Despard B.A."/>
            <person name="Roesel C.L."/>
        </authorList>
    </citation>
    <scope>NUCLEOTIDE SEQUENCE</scope>
    <source>
        <strain evidence="2">K2</strain>
    </source>
</reference>
<gene>
    <name evidence="2" type="ORF">P5673_022729</name>
</gene>
<proteinExistence type="predicted"/>
<sequence>MKKFSKDIGIPNDLSLRHSCKYTRLRSSYWDSNKEKNVVAFLIKTQSKTCYQQNKVTADSDPDADSCKKANTPAEAGNLSNDTYGF</sequence>